<organism evidence="1">
    <name type="scientific">marine sediment metagenome</name>
    <dbReference type="NCBI Taxonomy" id="412755"/>
    <lineage>
        <taxon>unclassified sequences</taxon>
        <taxon>metagenomes</taxon>
        <taxon>ecological metagenomes</taxon>
    </lineage>
</organism>
<feature type="non-terminal residue" evidence="1">
    <location>
        <position position="189"/>
    </location>
</feature>
<evidence type="ECO:0000313" key="1">
    <source>
        <dbReference type="EMBL" id="GAI07167.1"/>
    </source>
</evidence>
<accession>X1KJE2</accession>
<dbReference type="EMBL" id="BARV01011374">
    <property type="protein sequence ID" value="GAI07167.1"/>
    <property type="molecule type" value="Genomic_DNA"/>
</dbReference>
<proteinExistence type="predicted"/>
<gene>
    <name evidence="1" type="ORF">S06H3_21603</name>
</gene>
<reference evidence="1" key="1">
    <citation type="journal article" date="2014" name="Front. Microbiol.">
        <title>High frequency of phylogenetically diverse reductive dehalogenase-homologous genes in deep subseafloor sedimentary metagenomes.</title>
        <authorList>
            <person name="Kawai M."/>
            <person name="Futagami T."/>
            <person name="Toyoda A."/>
            <person name="Takaki Y."/>
            <person name="Nishi S."/>
            <person name="Hori S."/>
            <person name="Arai W."/>
            <person name="Tsubouchi T."/>
            <person name="Morono Y."/>
            <person name="Uchiyama I."/>
            <person name="Ito T."/>
            <person name="Fujiyama A."/>
            <person name="Inagaki F."/>
            <person name="Takami H."/>
        </authorList>
    </citation>
    <scope>NUCLEOTIDE SEQUENCE</scope>
    <source>
        <strain evidence="1">Expedition CK06-06</strain>
    </source>
</reference>
<name>X1KJE2_9ZZZZ</name>
<comment type="caution">
    <text evidence="1">The sequence shown here is derived from an EMBL/GenBank/DDBJ whole genome shotgun (WGS) entry which is preliminary data.</text>
</comment>
<protein>
    <submittedName>
        <fullName evidence="1">Uncharacterized protein</fullName>
    </submittedName>
</protein>
<sequence length="189" mass="20473">METGFSTDGKTFFDLTNGIIKISDGEYDRCELGKINSNYGGTFRDAKGVVTIDLGSLQSVYKKIYETVIDEDCTFKEVSDLDGDADLEYLIRTRFVRAGAEVTDIPYGLQLNGDAGENYGMQFLRVSGSGMMGAGGGGQTAMRIGKADNVGEISQGEFILHAKSGYIRTLIGSYSENVPRVGGNIEFDH</sequence>
<dbReference type="AlphaFoldDB" id="X1KJE2"/>